<evidence type="ECO:0000256" key="2">
    <source>
        <dbReference type="SAM" id="Phobius"/>
    </source>
</evidence>
<dbReference type="AlphaFoldDB" id="A0A161YJW2"/>
<evidence type="ECO:0000313" key="3">
    <source>
        <dbReference type="EMBL" id="KZL90782.1"/>
    </source>
</evidence>
<comment type="caution">
    <text evidence="3">The sequence shown here is derived from an EMBL/GenBank/DDBJ whole genome shotgun (WGS) entry which is preliminary data.</text>
</comment>
<evidence type="ECO:0000313" key="4">
    <source>
        <dbReference type="Proteomes" id="UP000076603"/>
    </source>
</evidence>
<keyword evidence="1" id="KW-0175">Coiled coil</keyword>
<dbReference type="PATRIC" id="fig|1121326.3.peg.3737"/>
<sequence>MERLKSFIEDIFMVLIILFIVCLAGLVDMKAGESPKASPIIKEMSQSLEKDQKYIEDMGNKVAKESKEIDSCKKQMEVIKASGNSEEWNYSVINYNNKLVKYRKDMDEYNAKLEEYNKKYNQYKLLGQKNENIIEWVKSVFGV</sequence>
<accession>A0A161YJW2</accession>
<dbReference type="Proteomes" id="UP000076603">
    <property type="component" value="Unassembled WGS sequence"/>
</dbReference>
<dbReference type="RefSeq" id="WP_066625546.1">
    <property type="nucleotide sequence ID" value="NZ_FQXL01000013.1"/>
</dbReference>
<dbReference type="OrthoDB" id="1911247at2"/>
<dbReference type="STRING" id="1121326.CLMAG_36930"/>
<organism evidence="3 4">
    <name type="scientific">Clostridium magnum DSM 2767</name>
    <dbReference type="NCBI Taxonomy" id="1121326"/>
    <lineage>
        <taxon>Bacteria</taxon>
        <taxon>Bacillati</taxon>
        <taxon>Bacillota</taxon>
        <taxon>Clostridia</taxon>
        <taxon>Eubacteriales</taxon>
        <taxon>Clostridiaceae</taxon>
        <taxon>Clostridium</taxon>
    </lineage>
</organism>
<protein>
    <submittedName>
        <fullName evidence="3">Uncharacterized protein</fullName>
    </submittedName>
</protein>
<keyword evidence="2" id="KW-1133">Transmembrane helix</keyword>
<evidence type="ECO:0000256" key="1">
    <source>
        <dbReference type="SAM" id="Coils"/>
    </source>
</evidence>
<feature type="transmembrane region" description="Helical" evidence="2">
    <location>
        <begin position="7"/>
        <end position="27"/>
    </location>
</feature>
<keyword evidence="4" id="KW-1185">Reference proteome</keyword>
<feature type="coiled-coil region" evidence="1">
    <location>
        <begin position="55"/>
        <end position="126"/>
    </location>
</feature>
<name>A0A161YJW2_9CLOT</name>
<proteinExistence type="predicted"/>
<keyword evidence="2" id="KW-0472">Membrane</keyword>
<reference evidence="3 4" key="1">
    <citation type="submission" date="2016-04" db="EMBL/GenBank/DDBJ databases">
        <title>Genome sequence of Clostridium magnum DSM 2767.</title>
        <authorList>
            <person name="Poehlein A."/>
            <person name="Uhlig R."/>
            <person name="Fischer R."/>
            <person name="Bahl H."/>
            <person name="Daniel R."/>
        </authorList>
    </citation>
    <scope>NUCLEOTIDE SEQUENCE [LARGE SCALE GENOMIC DNA]</scope>
    <source>
        <strain evidence="3 4">DSM 2767</strain>
    </source>
</reference>
<keyword evidence="2" id="KW-0812">Transmembrane</keyword>
<gene>
    <name evidence="3" type="ORF">CLMAG_36930</name>
</gene>
<dbReference type="EMBL" id="LWAE01000004">
    <property type="protein sequence ID" value="KZL90782.1"/>
    <property type="molecule type" value="Genomic_DNA"/>
</dbReference>